<dbReference type="NCBIfam" id="NF041815">
    <property type="entry name" value="Avs4"/>
    <property type="match status" value="1"/>
</dbReference>
<comment type="caution">
    <text evidence="1">The sequence shown here is derived from an EMBL/GenBank/DDBJ whole genome shotgun (WGS) entry which is preliminary data.</text>
</comment>
<gene>
    <name evidence="1" type="ORF">CWD94_04355</name>
</gene>
<dbReference type="InterPro" id="IPR027417">
    <property type="entry name" value="P-loop_NTPase"/>
</dbReference>
<sequence length="1580" mass="185878">MIKPNWDIFKAKFSDNPQNNFEWLCYLLFCKQFNKEYGIFRYKNQSAIETNPIEINDDVVAWQAKFYETPLSNHKNDLEDTLNKLKRDYPTVNRLHIYSNQEWGQNKGQVPQGLKDIEKLAKELNVSLEWNLASFFESEFVTVKNDIILKHFFTFEKSIFTTLEEMREHSENLLKYISTDISFKEKKFEIEREHEMNQLINGSNQICIISGVGGVGKTVLVKKIYERYAEDAPFYIFKATEFEIRNINDMFGKFSMSDFLGAHKDMEHKTVVIDSAEKLLDLRNTDPFKEFLSAIVEDNWKVIFTTRDVYLKDLNYQFFEIYKIAPLNIGIRPLEQHELISIAIANAFTLPKDKKVLELIRNPFYLNEYLKFYKDIDEIDYVEFKSKLWEQRIKKSKPEREKCFIEIASRRANTGQFFVDLKAELGSQCDELMQDGMLGYEDGGYFITHDIYEEWALEKIITREFANRSDEQGFFASIGESLPIRRCLRNWISEKLLLEDSEIVEFIEDAIKNDEVESFWKDELFVSVLLSDYSRTYFKVFKNDLLLDNCRLLKRLTFILRIACKEVDDEFFLQLGIKDIDIFTLKHILTKPMGIGWEALIEFIYTNLEIIGIENINFVLPLIYDWNDKIKSGVTTRYSGLIALRFYQDVIQGEKYYSRDDAQESIIKTIINGSSELKSELKDIVTEVISNGWKRHRDPYYDLVKFILTKIEGVPVYRVIPKEILELADLFWTYTPEKRHRFSSLRDDIEHNYGIENDHGEYHPSSAFQSPIYLLLKIKPKETIDFIVGFINKSISTYLTSDMASKYDVIDEIEVKLSDEHYKKQYISQCLWNMYRGTGSPVSPKLLQSIHMALEKFLLEMAENVDGEVLVRWLNYLLECSNSASISSVVTSVVLAYPEKTFDTAKILFNTKEFITHDTQRLALEGRAKSLYSIGQNLGIDSYHHKERIQTCEDKHRNLSLERIFLNYQTFVLSEGREEEAKERQEILWSILDNYYSELSNESGQQAVDKTWQLYLSRMDRRKMKINTEQTDEGILIEFVPDIEPEINDFIEENQKTYNEHMRYVPLKLWADYKSKNNDKSKEYEKYDSNPQNALGEVREILEILNAPYNPDLPQETYAENESFYLINYQIPLNVCVVLVEHYVHDLSEEDIGFCKDIIIAKVISCVQPNYFYQVGDGMQEAIASLPKLMKLYPDEKQTIKLLLLLTLFKDESAGGIMSNESFNDYSMVAIHRMWENEFEDAHSLLLGYLFFKHKYDELISEIRQESYDNGVYQPDFGELLNRFIADNELNLNKMVDNDFSFSDLNNIQKLDLIILSNTLKIMPFKLKHEKHIAIAHEIVSVFAKELTQGRGGNKIEYKVRNDFFAKYVYIVLNSESIELQKFIQPFIDAFNLTEPIAEMYQEFIYAEDTIYSYDNFWLVWNEFKDKIIEATNNRTNNWYLDKIIKSYLFAQVRWNDSTKEWKSLKSNNLRLIKAVSEQMDPHPALLYSMSKLFNDIGSSFATNGIMWISNMLSKHPEYGTLKLEVNTSYYLENLVRKYVYENRDKIKKNKMLKQKILVTLNFLIEKGSTVGYILRENII</sequence>
<reference evidence="1 2" key="1">
    <citation type="submission" date="2017-11" db="EMBL/GenBank/DDBJ databases">
        <title>Bacterial isolate from king chilli rhizosphere.</title>
        <authorList>
            <person name="Takhelmayum P."/>
            <person name="Sarangthem I."/>
        </authorList>
    </citation>
    <scope>NUCLEOTIDE SEQUENCE [LARGE SCALE GENOMIC DNA]</scope>
    <source>
        <strain evidence="2">t26</strain>
    </source>
</reference>
<dbReference type="Proteomes" id="UP000232101">
    <property type="component" value="Unassembled WGS sequence"/>
</dbReference>
<name>A0A2M9QA17_9BACI</name>
<proteinExistence type="predicted"/>
<dbReference type="EMBL" id="PHQY01000322">
    <property type="protein sequence ID" value="PJO44923.1"/>
    <property type="molecule type" value="Genomic_DNA"/>
</dbReference>
<dbReference type="RefSeq" id="WP_100542212.1">
    <property type="nucleotide sequence ID" value="NZ_PHQY01000322.1"/>
</dbReference>
<protein>
    <submittedName>
        <fullName evidence="1">ATPase</fullName>
    </submittedName>
</protein>
<dbReference type="Gene3D" id="3.40.50.300">
    <property type="entry name" value="P-loop containing nucleotide triphosphate hydrolases"/>
    <property type="match status" value="1"/>
</dbReference>
<accession>A0A2M9QA17</accession>
<evidence type="ECO:0000313" key="1">
    <source>
        <dbReference type="EMBL" id="PJO44923.1"/>
    </source>
</evidence>
<dbReference type="SUPFAM" id="SSF52540">
    <property type="entry name" value="P-loop containing nucleoside triphosphate hydrolases"/>
    <property type="match status" value="1"/>
</dbReference>
<evidence type="ECO:0000313" key="2">
    <source>
        <dbReference type="Proteomes" id="UP000232101"/>
    </source>
</evidence>
<organism evidence="1 2">
    <name type="scientific">Lysinibacillus xylanilyticus</name>
    <dbReference type="NCBI Taxonomy" id="582475"/>
    <lineage>
        <taxon>Bacteria</taxon>
        <taxon>Bacillati</taxon>
        <taxon>Bacillota</taxon>
        <taxon>Bacilli</taxon>
        <taxon>Bacillales</taxon>
        <taxon>Bacillaceae</taxon>
        <taxon>Lysinibacillus</taxon>
    </lineage>
</organism>